<dbReference type="InterPro" id="IPR006140">
    <property type="entry name" value="D-isomer_DH_NAD-bd"/>
</dbReference>
<evidence type="ECO:0000259" key="6">
    <source>
        <dbReference type="Pfam" id="PF00389"/>
    </source>
</evidence>
<feature type="domain" description="D-isomer specific 2-hydroxyacid dehydrogenase NAD-binding" evidence="7">
    <location>
        <begin position="112"/>
        <end position="256"/>
    </location>
</feature>
<keyword evidence="4 5" id="KW-0664">Pyridoxine biosynthesis</keyword>
<dbReference type="EC" id="1.1.1.290" evidence="5"/>
<dbReference type="AlphaFoldDB" id="A0AA90NKT7"/>
<keyword evidence="3 5" id="KW-0520">NAD</keyword>
<keyword evidence="2 5" id="KW-0560">Oxidoreductase</keyword>
<keyword evidence="9" id="KW-1185">Reference proteome</keyword>
<feature type="active site" evidence="5">
    <location>
        <position position="237"/>
    </location>
</feature>
<sequence length="383" mass="42694">MKIIADENIPLLKECFGEMGDLVAILGRGITAEDVHNADALLVRSVTKVNELLVNNNTSLKFVATSTSGVDHIDQQLLQRLGISFFSAEGCNATAVSEYVLSALDILSEKYCFNLRDRTFGVVGSGQIGSRLVNIFQHIGLRVLVTDPLCEKAGGVEYVSLEKLIECCDVISLHTPLTVDGPFPTYHMIKKHELEAMRDGTVLISAGRGAVVDNLALQQCLKSGKDIKVVMDVWEHEPDIDFELLKRVDLATPHIAGYSLDSKIAGTEMIYKAFCRCFGLPARIRTAAITPIPSLRMMSFIENSTVEEVASAAIRAVYDIRRDDAWMRQFLLMDKDEAKRAFDLMRANYPVRREFSTLRIKLKRCSDEARKKISSLGFHVFDE</sequence>
<dbReference type="InterPro" id="IPR036291">
    <property type="entry name" value="NAD(P)-bd_dom_sf"/>
</dbReference>
<evidence type="ECO:0000313" key="9">
    <source>
        <dbReference type="Proteomes" id="UP001178148"/>
    </source>
</evidence>
<proteinExistence type="inferred from homology"/>
<evidence type="ECO:0000256" key="5">
    <source>
        <dbReference type="HAMAP-Rule" id="MF_01825"/>
    </source>
</evidence>
<dbReference type="Gene3D" id="3.40.50.720">
    <property type="entry name" value="NAD(P)-binding Rossmann-like Domain"/>
    <property type="match status" value="2"/>
</dbReference>
<dbReference type="GO" id="GO:0033711">
    <property type="term" value="F:4-phosphoerythronate dehydrogenase activity"/>
    <property type="evidence" value="ECO:0007669"/>
    <property type="project" value="UniProtKB-EC"/>
</dbReference>
<evidence type="ECO:0000313" key="8">
    <source>
        <dbReference type="EMBL" id="MDP0588518.1"/>
    </source>
</evidence>
<feature type="binding site" evidence="5">
    <location>
        <position position="147"/>
    </location>
    <ligand>
        <name>NAD(+)</name>
        <dbReference type="ChEBI" id="CHEBI:57540"/>
    </ligand>
</feature>
<keyword evidence="1 5" id="KW-0963">Cytoplasm</keyword>
<dbReference type="CDD" id="cd12158">
    <property type="entry name" value="ErythrP_dh"/>
    <property type="match status" value="1"/>
</dbReference>
<evidence type="ECO:0000256" key="2">
    <source>
        <dbReference type="ARBA" id="ARBA00023002"/>
    </source>
</evidence>
<dbReference type="SUPFAM" id="SSF52283">
    <property type="entry name" value="Formate/glycerate dehydrogenase catalytic domain-like"/>
    <property type="match status" value="1"/>
</dbReference>
<dbReference type="GO" id="GO:0008615">
    <property type="term" value="P:pyridoxine biosynthetic process"/>
    <property type="evidence" value="ECO:0007669"/>
    <property type="project" value="UniProtKB-UniRule"/>
</dbReference>
<feature type="domain" description="D-isomer specific 2-hydroxyacid dehydrogenase catalytic" evidence="6">
    <location>
        <begin position="30"/>
        <end position="319"/>
    </location>
</feature>
<gene>
    <name evidence="5" type="primary">pdxB</name>
    <name evidence="8" type="ORF">QS748_04740</name>
</gene>
<reference evidence="8 9" key="1">
    <citation type="journal article" date="2023" name="bioRxiv">
        <title>An intranuclear bacterial parasite of deep-sea mussels expresses apoptosis inhibitors acquired from its host.</title>
        <authorList>
            <person name="Gonzalez Porras M.A."/>
            <person name="Assie A."/>
            <person name="Tietjen M."/>
            <person name="Violette M."/>
            <person name="Kleiner M."/>
            <person name="Gruber-Vodicka H."/>
            <person name="Dubilier N."/>
            <person name="Leisch N."/>
        </authorList>
    </citation>
    <scope>NUCLEOTIDE SEQUENCE [LARGE SCALE GENOMIC DNA]</scope>
    <source>
        <strain evidence="8">IAP13</strain>
    </source>
</reference>
<organism evidence="8 9">
    <name type="scientific">Candidatus Endonucleibacter bathymodioli</name>
    <dbReference type="NCBI Taxonomy" id="539814"/>
    <lineage>
        <taxon>Bacteria</taxon>
        <taxon>Pseudomonadati</taxon>
        <taxon>Pseudomonadota</taxon>
        <taxon>Gammaproteobacteria</taxon>
        <taxon>Oceanospirillales</taxon>
        <taxon>Endozoicomonadaceae</taxon>
        <taxon>Candidatus Endonucleibacter</taxon>
    </lineage>
</organism>
<dbReference type="Gene3D" id="3.30.1370.170">
    <property type="match status" value="1"/>
</dbReference>
<dbReference type="PANTHER" id="PTHR42938">
    <property type="entry name" value="FORMATE DEHYDROGENASE 1"/>
    <property type="match status" value="1"/>
</dbReference>
<dbReference type="InterPro" id="IPR006139">
    <property type="entry name" value="D-isomer_2_OHA_DH_cat_dom"/>
</dbReference>
<comment type="caution">
    <text evidence="5">Lacks conserved residue(s) required for the propagation of feature annotation.</text>
</comment>
<dbReference type="GO" id="GO:0036001">
    <property type="term" value="P:'de novo' pyridoxal 5'-phosphate biosynthetic process"/>
    <property type="evidence" value="ECO:0007669"/>
    <property type="project" value="TreeGrafter"/>
</dbReference>
<feature type="binding site" evidence="5">
    <location>
        <position position="232"/>
    </location>
    <ligand>
        <name>NAD(+)</name>
        <dbReference type="ChEBI" id="CHEBI:57540"/>
    </ligand>
</feature>
<evidence type="ECO:0000259" key="7">
    <source>
        <dbReference type="Pfam" id="PF02826"/>
    </source>
</evidence>
<dbReference type="HAMAP" id="MF_01825">
    <property type="entry name" value="PdxB"/>
    <property type="match status" value="1"/>
</dbReference>
<protein>
    <recommendedName>
        <fullName evidence="5">Erythronate-4-phosphate dehydrogenase</fullName>
        <ecNumber evidence="5">1.1.1.290</ecNumber>
    </recommendedName>
</protein>
<feature type="binding site" evidence="5">
    <location>
        <position position="45"/>
    </location>
    <ligand>
        <name>substrate</name>
    </ligand>
</feature>
<dbReference type="GO" id="GO:0046983">
    <property type="term" value="F:protein dimerization activity"/>
    <property type="evidence" value="ECO:0007669"/>
    <property type="project" value="InterPro"/>
</dbReference>
<feature type="active site" evidence="5">
    <location>
        <position position="208"/>
    </location>
</feature>
<feature type="binding site" evidence="5">
    <location>
        <position position="67"/>
    </location>
    <ligand>
        <name>substrate</name>
    </ligand>
</feature>
<comment type="function">
    <text evidence="5">Catalyzes the oxidation of erythronate-4-phosphate to 3-hydroxy-2-oxo-4-phosphonooxybutanoate.</text>
</comment>
<dbReference type="EMBL" id="JASXSV010000005">
    <property type="protein sequence ID" value="MDP0588518.1"/>
    <property type="molecule type" value="Genomic_DNA"/>
</dbReference>
<accession>A0AA90NKT7</accession>
<comment type="pathway">
    <text evidence="5">Cofactor biosynthesis; pyridoxine 5'-phosphate biosynthesis; pyridoxine 5'-phosphate from D-erythrose 4-phosphate: step 2/5.</text>
</comment>
<dbReference type="InterPro" id="IPR020921">
    <property type="entry name" value="Erythronate-4-P_DHase"/>
</dbReference>
<dbReference type="Pfam" id="PF02826">
    <property type="entry name" value="2-Hacid_dh_C"/>
    <property type="match status" value="1"/>
</dbReference>
<dbReference type="GO" id="GO:0005829">
    <property type="term" value="C:cytosol"/>
    <property type="evidence" value="ECO:0007669"/>
    <property type="project" value="TreeGrafter"/>
</dbReference>
<comment type="subcellular location">
    <subcellularLocation>
        <location evidence="5">Cytoplasm</location>
    </subcellularLocation>
</comment>
<dbReference type="SUPFAM" id="SSF51735">
    <property type="entry name" value="NAD(P)-binding Rossmann-fold domains"/>
    <property type="match status" value="1"/>
</dbReference>
<dbReference type="PANTHER" id="PTHR42938:SF9">
    <property type="entry name" value="FORMATE DEHYDROGENASE 1"/>
    <property type="match status" value="1"/>
</dbReference>
<dbReference type="Pfam" id="PF00389">
    <property type="entry name" value="2-Hacid_dh"/>
    <property type="match status" value="1"/>
</dbReference>
<dbReference type="GO" id="GO:0051287">
    <property type="term" value="F:NAD binding"/>
    <property type="evidence" value="ECO:0007669"/>
    <property type="project" value="InterPro"/>
</dbReference>
<evidence type="ECO:0000256" key="1">
    <source>
        <dbReference type="ARBA" id="ARBA00022490"/>
    </source>
</evidence>
<comment type="subunit">
    <text evidence="5">Homodimer.</text>
</comment>
<feature type="binding site" evidence="5">
    <location>
        <position position="257"/>
    </location>
    <ligand>
        <name>NAD(+)</name>
        <dbReference type="ChEBI" id="CHEBI:57540"/>
    </ligand>
</feature>
<feature type="binding site" evidence="5">
    <location>
        <position position="258"/>
    </location>
    <ligand>
        <name>substrate</name>
    </ligand>
</feature>
<comment type="catalytic activity">
    <reaction evidence="5">
        <text>4-phospho-D-erythronate + NAD(+) = (R)-3-hydroxy-2-oxo-4-phosphooxybutanoate + NADH + H(+)</text>
        <dbReference type="Rhea" id="RHEA:18829"/>
        <dbReference type="ChEBI" id="CHEBI:15378"/>
        <dbReference type="ChEBI" id="CHEBI:57540"/>
        <dbReference type="ChEBI" id="CHEBI:57945"/>
        <dbReference type="ChEBI" id="CHEBI:58538"/>
        <dbReference type="ChEBI" id="CHEBI:58766"/>
        <dbReference type="EC" id="1.1.1.290"/>
    </reaction>
</comment>
<feature type="binding site" evidence="5">
    <location>
        <position position="175"/>
    </location>
    <ligand>
        <name>NAD(+)</name>
        <dbReference type="ChEBI" id="CHEBI:57540"/>
    </ligand>
</feature>
<comment type="similarity">
    <text evidence="5">Belongs to the D-isomer specific 2-hydroxyacid dehydrogenase family. PdxB subfamily.</text>
</comment>
<feature type="active site" description="Proton donor" evidence="5">
    <location>
        <position position="254"/>
    </location>
</feature>
<dbReference type="Proteomes" id="UP001178148">
    <property type="component" value="Unassembled WGS sequence"/>
</dbReference>
<evidence type="ECO:0000256" key="3">
    <source>
        <dbReference type="ARBA" id="ARBA00023027"/>
    </source>
</evidence>
<name>A0AA90NKT7_9GAMM</name>
<dbReference type="InterPro" id="IPR038251">
    <property type="entry name" value="PdxB_dimer_sf"/>
</dbReference>
<evidence type="ECO:0000256" key="4">
    <source>
        <dbReference type="ARBA" id="ARBA00023096"/>
    </source>
</evidence>
<comment type="caution">
    <text evidence="8">The sequence shown here is derived from an EMBL/GenBank/DDBJ whole genome shotgun (WGS) entry which is preliminary data.</text>
</comment>